<dbReference type="Pfam" id="PF22741">
    <property type="entry name" value="PTP-NADK"/>
    <property type="match status" value="1"/>
</dbReference>
<feature type="domain" description="DSP-PTPase phosphatase fused to NAD+ Kinase" evidence="1">
    <location>
        <begin position="18"/>
        <end position="100"/>
    </location>
</feature>
<sequence length="147" mass="16290">MLSDICHYQAISPLLASSGQPDERQLAEIAAHGYSTVINLGLHDDPRYALPDERGTVEALGMAYLHIPVQFTAPTREDLARFCTAMAAQQTAKTWVHCAANKRVSVFLGLYWHLYGGQTVADAFALQRGIWEPDAVWERFIAECLVA</sequence>
<dbReference type="AlphaFoldDB" id="A0A1Z4C2G6"/>
<dbReference type="RefSeq" id="WP_088620582.1">
    <property type="nucleotide sequence ID" value="NZ_CP022129.1"/>
</dbReference>
<dbReference type="OrthoDB" id="7391097at2"/>
<dbReference type="EMBL" id="CP022129">
    <property type="protein sequence ID" value="ASF47712.1"/>
    <property type="molecule type" value="Genomic_DNA"/>
</dbReference>
<dbReference type="CDD" id="cd14503">
    <property type="entry name" value="PTP-bact"/>
    <property type="match status" value="1"/>
</dbReference>
<gene>
    <name evidence="2" type="ORF">CEK71_17465</name>
</gene>
<evidence type="ECO:0000313" key="3">
    <source>
        <dbReference type="Proteomes" id="UP000197019"/>
    </source>
</evidence>
<dbReference type="GO" id="GO:0016787">
    <property type="term" value="F:hydrolase activity"/>
    <property type="evidence" value="ECO:0007669"/>
    <property type="project" value="InterPro"/>
</dbReference>
<dbReference type="InterPro" id="IPR029021">
    <property type="entry name" value="Prot-tyrosine_phosphatase-like"/>
</dbReference>
<organism evidence="2 3">
    <name type="scientific">Methylovulum psychrotolerans</name>
    <dbReference type="NCBI Taxonomy" id="1704499"/>
    <lineage>
        <taxon>Bacteria</taxon>
        <taxon>Pseudomonadati</taxon>
        <taxon>Pseudomonadota</taxon>
        <taxon>Gammaproteobacteria</taxon>
        <taxon>Methylococcales</taxon>
        <taxon>Methylococcaceae</taxon>
        <taxon>Methylovulum</taxon>
    </lineage>
</organism>
<dbReference type="KEGG" id="mpsy:CEK71_17465"/>
<accession>A0A1Z4C2G6</accession>
<dbReference type="InterPro" id="IPR055214">
    <property type="entry name" value="PTP-NADK"/>
</dbReference>
<proteinExistence type="predicted"/>
<dbReference type="SUPFAM" id="SSF52799">
    <property type="entry name" value="(Phosphotyrosine protein) phosphatases II"/>
    <property type="match status" value="1"/>
</dbReference>
<keyword evidence="3" id="KW-1185">Reference proteome</keyword>
<name>A0A1Z4C2G6_9GAMM</name>
<dbReference type="Gene3D" id="3.90.190.10">
    <property type="entry name" value="Protein tyrosine phosphatase superfamily"/>
    <property type="match status" value="1"/>
</dbReference>
<evidence type="ECO:0000313" key="2">
    <source>
        <dbReference type="EMBL" id="ASF47712.1"/>
    </source>
</evidence>
<dbReference type="Proteomes" id="UP000197019">
    <property type="component" value="Chromosome"/>
</dbReference>
<reference evidence="2 3" key="1">
    <citation type="submission" date="2017-06" db="EMBL/GenBank/DDBJ databases">
        <title>Genome Sequencing of the methanotroph Methylovulum psychrotolerants str. HV10-M2 isolated from a high-altitude environment.</title>
        <authorList>
            <person name="Mateos-Rivera A."/>
        </authorList>
    </citation>
    <scope>NUCLEOTIDE SEQUENCE [LARGE SCALE GENOMIC DNA]</scope>
    <source>
        <strain evidence="2 3">HV10_M2</strain>
    </source>
</reference>
<protein>
    <recommendedName>
        <fullName evidence="1">DSP-PTPase phosphatase fused to NAD+ Kinase domain-containing protein</fullName>
    </recommendedName>
</protein>
<evidence type="ECO:0000259" key="1">
    <source>
        <dbReference type="Pfam" id="PF22741"/>
    </source>
</evidence>